<dbReference type="Proteomes" id="UP000443582">
    <property type="component" value="Unassembled WGS sequence"/>
</dbReference>
<name>A0ABY0IJH9_9BACT</name>
<dbReference type="Gene3D" id="1.25.40.10">
    <property type="entry name" value="Tetratricopeptide repeat domain"/>
    <property type="match status" value="3"/>
</dbReference>
<dbReference type="SUPFAM" id="SSF48452">
    <property type="entry name" value="TPR-like"/>
    <property type="match status" value="3"/>
</dbReference>
<feature type="region of interest" description="Disordered" evidence="2">
    <location>
        <begin position="174"/>
        <end position="201"/>
    </location>
</feature>
<dbReference type="PANTHER" id="PTHR12558">
    <property type="entry name" value="CELL DIVISION CYCLE 16,23,27"/>
    <property type="match status" value="1"/>
</dbReference>
<dbReference type="EMBL" id="QDKL01000001">
    <property type="protein sequence ID" value="RZF23110.1"/>
    <property type="molecule type" value="Genomic_DNA"/>
</dbReference>
<evidence type="ECO:0000256" key="2">
    <source>
        <dbReference type="SAM" id="MobiDB-lite"/>
    </source>
</evidence>
<evidence type="ECO:0000313" key="4">
    <source>
        <dbReference type="Proteomes" id="UP000443582"/>
    </source>
</evidence>
<keyword evidence="1" id="KW-0802">TPR repeat</keyword>
<dbReference type="PANTHER" id="PTHR12558:SF13">
    <property type="entry name" value="CELL DIVISION CYCLE PROTEIN 27 HOMOLOG"/>
    <property type="match status" value="1"/>
</dbReference>
<feature type="compositionally biased region" description="Basic and acidic residues" evidence="2">
    <location>
        <begin position="247"/>
        <end position="264"/>
    </location>
</feature>
<dbReference type="RefSeq" id="WP_114706057.1">
    <property type="nucleotide sequence ID" value="NZ_QDKL01000001.1"/>
</dbReference>
<feature type="region of interest" description="Disordered" evidence="2">
    <location>
        <begin position="238"/>
        <end position="264"/>
    </location>
</feature>
<dbReference type="InterPro" id="IPR019734">
    <property type="entry name" value="TPR_rpt"/>
</dbReference>
<feature type="repeat" description="TPR" evidence="1">
    <location>
        <begin position="935"/>
        <end position="968"/>
    </location>
</feature>
<reference evidence="4" key="1">
    <citation type="journal article" date="2019" name="Int. J. Syst. Evol. Microbiol.">
        <title>Halobacteriovorax valvorus sp. nov., a novel prokaryotic predator isolated from coastal seawater of China.</title>
        <authorList>
            <person name="Chen M.-X."/>
        </authorList>
    </citation>
    <scope>NUCLEOTIDE SEQUENCE [LARGE SCALE GENOMIC DNA]</scope>
    <source>
        <strain evidence="4">BL9</strain>
    </source>
</reference>
<evidence type="ECO:0000256" key="1">
    <source>
        <dbReference type="PROSITE-ProRule" id="PRU00339"/>
    </source>
</evidence>
<protein>
    <recommendedName>
        <fullName evidence="5">GYF domain-containing protein</fullName>
    </recommendedName>
</protein>
<sequence length="1051" mass="121763">MIKFRVKTKSNKVLGPFIFSELVELGEKDAIDQNCLFQKFPTGDWAPVGAIPELSNLFEKINSDEPLKLSENTDKDEPQEEVRYAQTDSEQKHHTLIGEDKTEFNEFKFSKDKKLDINYDEIEEKFKAKKEQEEIEAQNAGVEKTVVVKMPAFKSPEKESDEIEKTVVVNNLQDVLDESDDEEDEKKEKAEEVVEEPEEVVEDDAATAMFNLEELKKEQLPTKTEDYSDLELKIKQEERNLKKKGKPKEQPKLESKKTKKEASNKRRNLTMALFLVVTLIFLMPDEKKDIETVVVPKIVFPVATEVAAPKKAQESYIAGLKLFQKDDYISRVAAAQKFYESLRYKFNKNPASGKLIHVYSDLLIDTQKTKKAGQVISKLLRIEESKLLNDIDVVIGAAQFYAFFKKYETAIFTIERYNYLKSNKPSVKLFSIYLNYLLKAGELDKAKIVYEKLSGAKVKTVESIDAMVNYLLLNENSTDALKLIQKHENKFKNNYRFLIVYGELLLELEKMDTLKKVGAILTAKYGGGSPYNFAQGLKFMGFVKAYDKDIQGATKLFQQSLKIYDDESLRDTLATLDVAGSDLTQKVISTSKIKVLIRQSKDEAMLLNWDRAFELALRAVSLDETSIDAKLYLAELQVKRGYFDFAIKTLTKLRALHPVNPRINYALIMANLKSYKKDEAKRLLSALSTSEEFRETFEFQMLLAHYYNLIANDKMAFDKFKAASQINPLSDEAFFEMAKIAFKNKKFKQTKLFLNEAMSLNPSNIDYKILNSKVLYETDGVRTAIGYLRQELLEHRDNPKLYGQIAVYYYRDQDFEAFKEMKEVLDRLNKKDGALYAYLVEVSEIERDYNDLVENALKLLVYEPGNLLIREKLIITYIHLKQYANATKHINILEKRLPTYPRINYYRSKIFFEQNNYKQAEAFAKKEIEMHPNSEYGYYILGEIYLRAKKVQEAKANLSKAIQINKRYFDAIFSMGKLTFQTREFVPSLQFFQRAYRLNPTDADLNKMMGFLYKELGQPNLAIDKFNRYLTLSPNALDRRNIMSLINQLKR</sequence>
<organism evidence="3 4">
    <name type="scientific">Halobacteriovorax vibrionivorans</name>
    <dbReference type="NCBI Taxonomy" id="2152716"/>
    <lineage>
        <taxon>Bacteria</taxon>
        <taxon>Pseudomonadati</taxon>
        <taxon>Bdellovibrionota</taxon>
        <taxon>Bacteriovoracia</taxon>
        <taxon>Bacteriovoracales</taxon>
        <taxon>Halobacteriovoraceae</taxon>
        <taxon>Halobacteriovorax</taxon>
    </lineage>
</organism>
<comment type="caution">
    <text evidence="3">The sequence shown here is derived from an EMBL/GenBank/DDBJ whole genome shotgun (WGS) entry which is preliminary data.</text>
</comment>
<evidence type="ECO:0000313" key="3">
    <source>
        <dbReference type="EMBL" id="RZF23110.1"/>
    </source>
</evidence>
<dbReference type="Pfam" id="PF13181">
    <property type="entry name" value="TPR_8"/>
    <property type="match status" value="1"/>
</dbReference>
<accession>A0ABY0IJH9</accession>
<dbReference type="PROSITE" id="PS50005">
    <property type="entry name" value="TPR"/>
    <property type="match status" value="3"/>
</dbReference>
<dbReference type="SMART" id="SM00028">
    <property type="entry name" value="TPR"/>
    <property type="match status" value="8"/>
</dbReference>
<feature type="repeat" description="TPR" evidence="1">
    <location>
        <begin position="1003"/>
        <end position="1036"/>
    </location>
</feature>
<keyword evidence="4" id="KW-1185">Reference proteome</keyword>
<feature type="repeat" description="TPR" evidence="1">
    <location>
        <begin position="969"/>
        <end position="1002"/>
    </location>
</feature>
<proteinExistence type="predicted"/>
<feature type="compositionally biased region" description="Acidic residues" evidence="2">
    <location>
        <begin position="175"/>
        <end position="185"/>
    </location>
</feature>
<evidence type="ECO:0008006" key="5">
    <source>
        <dbReference type="Google" id="ProtNLM"/>
    </source>
</evidence>
<gene>
    <name evidence="3" type="ORF">DAY19_04890</name>
</gene>
<dbReference type="InterPro" id="IPR011990">
    <property type="entry name" value="TPR-like_helical_dom_sf"/>
</dbReference>